<dbReference type="Gene3D" id="3.40.1190.20">
    <property type="match status" value="1"/>
</dbReference>
<dbReference type="PANTHER" id="PTHR43085:SF1">
    <property type="entry name" value="PSEUDOURIDINE KINASE-RELATED"/>
    <property type="match status" value="1"/>
</dbReference>
<keyword evidence="4 7" id="KW-0418">Kinase</keyword>
<protein>
    <submittedName>
        <fullName evidence="7">Carbohydrate kinase</fullName>
    </submittedName>
</protein>
<keyword evidence="5" id="KW-0067">ATP-binding</keyword>
<dbReference type="PROSITE" id="PS00584">
    <property type="entry name" value="PFKB_KINASES_2"/>
    <property type="match status" value="1"/>
</dbReference>
<dbReference type="Proteomes" id="UP000272503">
    <property type="component" value="Unassembled WGS sequence"/>
</dbReference>
<comment type="similarity">
    <text evidence="1">Belongs to the carbohydrate kinase PfkB family.</text>
</comment>
<evidence type="ECO:0000313" key="8">
    <source>
        <dbReference type="Proteomes" id="UP000272503"/>
    </source>
</evidence>
<feature type="domain" description="Carbohydrate kinase PfkB" evidence="6">
    <location>
        <begin position="79"/>
        <end position="352"/>
    </location>
</feature>
<dbReference type="GO" id="GO:0005524">
    <property type="term" value="F:ATP binding"/>
    <property type="evidence" value="ECO:0007669"/>
    <property type="project" value="UniProtKB-KW"/>
</dbReference>
<dbReference type="GO" id="GO:0016301">
    <property type="term" value="F:kinase activity"/>
    <property type="evidence" value="ECO:0007669"/>
    <property type="project" value="UniProtKB-KW"/>
</dbReference>
<comment type="caution">
    <text evidence="7">The sequence shown here is derived from an EMBL/GenBank/DDBJ whole genome shotgun (WGS) entry which is preliminary data.</text>
</comment>
<sequence>MRRCLVISRARRPLSPRISTPSRPCGVTVWARFWMPSRAPGREHHRYSDHSGYQRRNRMSTTRAFVIGEALTDIVSGPNGTAEHPGGSPLNVAIGLSRLDIPATLHTRFGRDDRGAAITAHLAESDVALTAQSQTEAPTATALATLDETGAATYTFEITGELAEVAIPTETELVHTGSIAAFLAPGADVIERMLTAAREHALISFDPNARPMITPDRDAVRARTEAIAAIADVIKLSDEDAEWLYPELSQEGVLAHLASFGAGLTAMTRGGEGCLFFANGEHTSFDAPRVSVVDTIGAGDSFMAALLAAILRLDAADAVRAHRLTSDTLALLAQDALTAAAITVSRAGANPPRTAELGR</sequence>
<evidence type="ECO:0000256" key="2">
    <source>
        <dbReference type="ARBA" id="ARBA00022679"/>
    </source>
</evidence>
<dbReference type="EMBL" id="RCUX01000006">
    <property type="protein sequence ID" value="RLP75585.1"/>
    <property type="molecule type" value="Genomic_DNA"/>
</dbReference>
<evidence type="ECO:0000256" key="3">
    <source>
        <dbReference type="ARBA" id="ARBA00022741"/>
    </source>
</evidence>
<dbReference type="PANTHER" id="PTHR43085">
    <property type="entry name" value="HEXOKINASE FAMILY MEMBER"/>
    <property type="match status" value="1"/>
</dbReference>
<evidence type="ECO:0000259" key="6">
    <source>
        <dbReference type="Pfam" id="PF00294"/>
    </source>
</evidence>
<reference evidence="7 8" key="1">
    <citation type="submission" date="2018-10" db="EMBL/GenBank/DDBJ databases">
        <authorList>
            <person name="Li J."/>
        </authorList>
    </citation>
    <scope>NUCLEOTIDE SEQUENCE [LARGE SCALE GENOMIC DNA]</scope>
    <source>
        <strain evidence="7 8">IF 016277</strain>
    </source>
</reference>
<dbReference type="Pfam" id="PF00294">
    <property type="entry name" value="PfkB"/>
    <property type="match status" value="1"/>
</dbReference>
<evidence type="ECO:0000313" key="7">
    <source>
        <dbReference type="EMBL" id="RLP75585.1"/>
    </source>
</evidence>
<evidence type="ECO:0000256" key="5">
    <source>
        <dbReference type="ARBA" id="ARBA00022840"/>
    </source>
</evidence>
<evidence type="ECO:0000256" key="1">
    <source>
        <dbReference type="ARBA" id="ARBA00010688"/>
    </source>
</evidence>
<gene>
    <name evidence="7" type="ORF">D9V32_08915</name>
</gene>
<evidence type="ECO:0000256" key="4">
    <source>
        <dbReference type="ARBA" id="ARBA00022777"/>
    </source>
</evidence>
<dbReference type="AlphaFoldDB" id="A0A3L7A697"/>
<dbReference type="SUPFAM" id="SSF53613">
    <property type="entry name" value="Ribokinase-like"/>
    <property type="match status" value="1"/>
</dbReference>
<dbReference type="InterPro" id="IPR029056">
    <property type="entry name" value="Ribokinase-like"/>
</dbReference>
<keyword evidence="3" id="KW-0547">Nucleotide-binding</keyword>
<organism evidence="7 8">
    <name type="scientific">Mycetocola tolaasinivorans</name>
    <dbReference type="NCBI Taxonomy" id="76635"/>
    <lineage>
        <taxon>Bacteria</taxon>
        <taxon>Bacillati</taxon>
        <taxon>Actinomycetota</taxon>
        <taxon>Actinomycetes</taxon>
        <taxon>Micrococcales</taxon>
        <taxon>Microbacteriaceae</taxon>
        <taxon>Mycetocola</taxon>
    </lineage>
</organism>
<keyword evidence="8" id="KW-1185">Reference proteome</keyword>
<dbReference type="InterPro" id="IPR002173">
    <property type="entry name" value="Carboh/pur_kinase_PfkB_CS"/>
</dbReference>
<dbReference type="InterPro" id="IPR050306">
    <property type="entry name" value="PfkB_Carbo_kinase"/>
</dbReference>
<dbReference type="CDD" id="cd01167">
    <property type="entry name" value="bac_FRK"/>
    <property type="match status" value="1"/>
</dbReference>
<dbReference type="InterPro" id="IPR011611">
    <property type="entry name" value="PfkB_dom"/>
</dbReference>
<keyword evidence="2" id="KW-0808">Transferase</keyword>
<proteinExistence type="inferred from homology"/>
<name>A0A3L7A697_9MICO</name>
<accession>A0A3L7A697</accession>
<dbReference type="OrthoDB" id="9795789at2"/>